<gene>
    <name evidence="1" type="ORF">P7K49_005599</name>
</gene>
<protein>
    <submittedName>
        <fullName evidence="1">Uncharacterized protein</fullName>
    </submittedName>
</protein>
<dbReference type="EMBL" id="JASSZA010000003">
    <property type="protein sequence ID" value="KAK2114974.1"/>
    <property type="molecule type" value="Genomic_DNA"/>
</dbReference>
<keyword evidence="2" id="KW-1185">Reference proteome</keyword>
<proteinExistence type="predicted"/>
<reference evidence="1 2" key="1">
    <citation type="submission" date="2023-05" db="EMBL/GenBank/DDBJ databases">
        <title>B98-5 Cell Line De Novo Hybrid Assembly: An Optical Mapping Approach.</title>
        <authorList>
            <person name="Kananen K."/>
            <person name="Auerbach J.A."/>
            <person name="Kautto E."/>
            <person name="Blachly J.S."/>
        </authorList>
    </citation>
    <scope>NUCLEOTIDE SEQUENCE [LARGE SCALE GENOMIC DNA]</scope>
    <source>
        <strain evidence="1">B95-8</strain>
        <tissue evidence="1">Cell line</tissue>
    </source>
</reference>
<dbReference type="Proteomes" id="UP001266305">
    <property type="component" value="Unassembled WGS sequence"/>
</dbReference>
<sequence length="166" mass="17516">MRPITDAGGSQPTRVQGHEAVSQMVTGGDSAPSLLEVRPTEHAAQVLGLGKPRASVLWSCPGIVHSLGGGLESGQHPPPYERLRALVPTFGFSGISQAEHHRTQTGYSMLSLPVSGVVRTAWGFLGQEAGEEALKTWSRDCSPLPFAIQTPDARTLCQAPDAPRAA</sequence>
<accession>A0ABQ9W006</accession>
<name>A0ABQ9W006_SAGOE</name>
<evidence type="ECO:0000313" key="1">
    <source>
        <dbReference type="EMBL" id="KAK2114974.1"/>
    </source>
</evidence>
<organism evidence="1 2">
    <name type="scientific">Saguinus oedipus</name>
    <name type="common">Cotton-top tamarin</name>
    <name type="synonym">Oedipomidas oedipus</name>
    <dbReference type="NCBI Taxonomy" id="9490"/>
    <lineage>
        <taxon>Eukaryota</taxon>
        <taxon>Metazoa</taxon>
        <taxon>Chordata</taxon>
        <taxon>Craniata</taxon>
        <taxon>Vertebrata</taxon>
        <taxon>Euteleostomi</taxon>
        <taxon>Mammalia</taxon>
        <taxon>Eutheria</taxon>
        <taxon>Euarchontoglires</taxon>
        <taxon>Primates</taxon>
        <taxon>Haplorrhini</taxon>
        <taxon>Platyrrhini</taxon>
        <taxon>Cebidae</taxon>
        <taxon>Callitrichinae</taxon>
        <taxon>Saguinus</taxon>
    </lineage>
</organism>
<evidence type="ECO:0000313" key="2">
    <source>
        <dbReference type="Proteomes" id="UP001266305"/>
    </source>
</evidence>
<comment type="caution">
    <text evidence="1">The sequence shown here is derived from an EMBL/GenBank/DDBJ whole genome shotgun (WGS) entry which is preliminary data.</text>
</comment>